<reference evidence="3" key="1">
    <citation type="submission" date="2016-11" db="UniProtKB">
        <authorList>
            <consortium name="WormBaseParasite"/>
        </authorList>
    </citation>
    <scope>IDENTIFICATION</scope>
</reference>
<evidence type="ECO:0000313" key="3">
    <source>
        <dbReference type="WBParaSite" id="L893_g12915.t1"/>
    </source>
</evidence>
<organism evidence="2 3">
    <name type="scientific">Steinernema glaseri</name>
    <dbReference type="NCBI Taxonomy" id="37863"/>
    <lineage>
        <taxon>Eukaryota</taxon>
        <taxon>Metazoa</taxon>
        <taxon>Ecdysozoa</taxon>
        <taxon>Nematoda</taxon>
        <taxon>Chromadorea</taxon>
        <taxon>Rhabditida</taxon>
        <taxon>Tylenchina</taxon>
        <taxon>Panagrolaimomorpha</taxon>
        <taxon>Strongyloidoidea</taxon>
        <taxon>Steinernematidae</taxon>
        <taxon>Steinernema</taxon>
    </lineage>
</organism>
<accession>A0A1I7Y5M9</accession>
<evidence type="ECO:0000256" key="1">
    <source>
        <dbReference type="SAM" id="MobiDB-lite"/>
    </source>
</evidence>
<dbReference type="AlphaFoldDB" id="A0A1I7Y5M9"/>
<feature type="region of interest" description="Disordered" evidence="1">
    <location>
        <begin position="302"/>
        <end position="340"/>
    </location>
</feature>
<evidence type="ECO:0000313" key="2">
    <source>
        <dbReference type="Proteomes" id="UP000095287"/>
    </source>
</evidence>
<proteinExistence type="predicted"/>
<name>A0A1I7Y5M9_9BILA</name>
<dbReference type="Proteomes" id="UP000095287">
    <property type="component" value="Unplaced"/>
</dbReference>
<dbReference type="WBParaSite" id="L893_g12915.t1">
    <property type="protein sequence ID" value="L893_g12915.t1"/>
    <property type="gene ID" value="L893_g12915"/>
</dbReference>
<keyword evidence="2" id="KW-1185">Reference proteome</keyword>
<protein>
    <submittedName>
        <fullName evidence="3">Uncharacterized protein</fullName>
    </submittedName>
</protein>
<sequence>METEKTQDPDLFGCHWSPQKMFPFRPLSTDGLSSSPPPEPSENCNMDPQGLASCSAYTTIYTTYYSNLCKAGHRPDIAVVYKCARVPTCESADPSLESVLIAIPSPTRSYPSLCMSHLCLVLLLLFTEICSADHCVSSEVVEVEDENLDADLQKIEVRCTDTKKVISTYYMDKEGPSMQSGKRVDRPKKRSACVMRGHSPSHRRRSHRDDLRPDVLLLVAKELSWRGDVPHKRFLRRFIPYFTEWLPRLPLHSLYSSPSSSLLRYIVYCANANISGTKGNHVEFELDPEVSAKLNDFFDGKAQSPKRVSTERPFNPNLAVPQKPSGFVKKSPRGSPDVLQ</sequence>